<dbReference type="AlphaFoldDB" id="B9RW44"/>
<protein>
    <submittedName>
        <fullName evidence="1">Uncharacterized protein</fullName>
    </submittedName>
</protein>
<name>B9RW44_RICCO</name>
<dbReference type="InParanoid" id="B9RW44"/>
<evidence type="ECO:0000313" key="1">
    <source>
        <dbReference type="EMBL" id="EEF44481.1"/>
    </source>
</evidence>
<organism evidence="1 2">
    <name type="scientific">Ricinus communis</name>
    <name type="common">Castor bean</name>
    <dbReference type="NCBI Taxonomy" id="3988"/>
    <lineage>
        <taxon>Eukaryota</taxon>
        <taxon>Viridiplantae</taxon>
        <taxon>Streptophyta</taxon>
        <taxon>Embryophyta</taxon>
        <taxon>Tracheophyta</taxon>
        <taxon>Spermatophyta</taxon>
        <taxon>Magnoliopsida</taxon>
        <taxon>eudicotyledons</taxon>
        <taxon>Gunneridae</taxon>
        <taxon>Pentapetalae</taxon>
        <taxon>rosids</taxon>
        <taxon>fabids</taxon>
        <taxon>Malpighiales</taxon>
        <taxon>Euphorbiaceae</taxon>
        <taxon>Acalyphoideae</taxon>
        <taxon>Acalypheae</taxon>
        <taxon>Ricinus</taxon>
    </lineage>
</organism>
<dbReference type="Proteomes" id="UP000008311">
    <property type="component" value="Unassembled WGS sequence"/>
</dbReference>
<keyword evidence="2" id="KW-1185">Reference proteome</keyword>
<accession>B9RW44</accession>
<dbReference type="EMBL" id="EQ973822">
    <property type="protein sequence ID" value="EEF44481.1"/>
    <property type="molecule type" value="Genomic_DNA"/>
</dbReference>
<sequence length="98" mass="11036">MEKNVPGGPKSQPALRAFDSSVVSYPRTSMLRSGFILMSNDYGHAAHDICFLSIASATIQSSISFIHVMHFKPLILSKYKQTRRYSISERQNSVKNEQ</sequence>
<gene>
    <name evidence="1" type="ORF">RCOM_1176010</name>
</gene>
<reference evidence="2" key="1">
    <citation type="journal article" date="2010" name="Nat. Biotechnol.">
        <title>Draft genome sequence of the oilseed species Ricinus communis.</title>
        <authorList>
            <person name="Chan A.P."/>
            <person name="Crabtree J."/>
            <person name="Zhao Q."/>
            <person name="Lorenzi H."/>
            <person name="Orvis J."/>
            <person name="Puiu D."/>
            <person name="Melake-Berhan A."/>
            <person name="Jones K.M."/>
            <person name="Redman J."/>
            <person name="Chen G."/>
            <person name="Cahoon E.B."/>
            <person name="Gedil M."/>
            <person name="Stanke M."/>
            <person name="Haas B.J."/>
            <person name="Wortman J.R."/>
            <person name="Fraser-Liggett C.M."/>
            <person name="Ravel J."/>
            <person name="Rabinowicz P.D."/>
        </authorList>
    </citation>
    <scope>NUCLEOTIDE SEQUENCE [LARGE SCALE GENOMIC DNA]</scope>
    <source>
        <strain evidence="2">cv. Hale</strain>
    </source>
</reference>
<proteinExistence type="predicted"/>
<evidence type="ECO:0000313" key="2">
    <source>
        <dbReference type="Proteomes" id="UP000008311"/>
    </source>
</evidence>